<dbReference type="Proteomes" id="UP001309876">
    <property type="component" value="Unassembled WGS sequence"/>
</dbReference>
<dbReference type="EMBL" id="JAVRRJ010000001">
    <property type="protein sequence ID" value="KAK5090383.1"/>
    <property type="molecule type" value="Genomic_DNA"/>
</dbReference>
<keyword evidence="3" id="KW-1185">Reference proteome</keyword>
<comment type="caution">
    <text evidence="2">The sequence shown here is derived from an EMBL/GenBank/DDBJ whole genome shotgun (WGS) entry which is preliminary data.</text>
</comment>
<evidence type="ECO:0000256" key="1">
    <source>
        <dbReference type="SAM" id="MobiDB-lite"/>
    </source>
</evidence>
<dbReference type="AlphaFoldDB" id="A0AAN7T5F0"/>
<evidence type="ECO:0000313" key="2">
    <source>
        <dbReference type="EMBL" id="KAK5090383.1"/>
    </source>
</evidence>
<evidence type="ECO:0000313" key="3">
    <source>
        <dbReference type="Proteomes" id="UP001309876"/>
    </source>
</evidence>
<feature type="region of interest" description="Disordered" evidence="1">
    <location>
        <begin position="315"/>
        <end position="343"/>
    </location>
</feature>
<feature type="region of interest" description="Disordered" evidence="1">
    <location>
        <begin position="160"/>
        <end position="278"/>
    </location>
</feature>
<reference evidence="2 3" key="1">
    <citation type="submission" date="2023-08" db="EMBL/GenBank/DDBJ databases">
        <title>Black Yeasts Isolated from many extreme environments.</title>
        <authorList>
            <person name="Coleine C."/>
            <person name="Stajich J.E."/>
            <person name="Selbmann L."/>
        </authorList>
    </citation>
    <scope>NUCLEOTIDE SEQUENCE [LARGE SCALE GENOMIC DNA]</scope>
    <source>
        <strain evidence="2 3">CCFEE 5910</strain>
    </source>
</reference>
<organism evidence="2 3">
    <name type="scientific">Lithohypha guttulata</name>
    <dbReference type="NCBI Taxonomy" id="1690604"/>
    <lineage>
        <taxon>Eukaryota</taxon>
        <taxon>Fungi</taxon>
        <taxon>Dikarya</taxon>
        <taxon>Ascomycota</taxon>
        <taxon>Pezizomycotina</taxon>
        <taxon>Eurotiomycetes</taxon>
        <taxon>Chaetothyriomycetidae</taxon>
        <taxon>Chaetothyriales</taxon>
        <taxon>Trichomeriaceae</taxon>
        <taxon>Lithohypha</taxon>
    </lineage>
</organism>
<feature type="compositionally biased region" description="Polar residues" evidence="1">
    <location>
        <begin position="261"/>
        <end position="278"/>
    </location>
</feature>
<sequence length="343" mass="37717">MAAKMPTPPPHGPIPVNYINDMPDVPVTPARRVARYHSDEYIPRAETDYEKREISPVSANVSDPHTHETIRIYSPEIVQQQNAAPVMPQAPLASIPPLRGMNTQRRASPDYDTAAPSQQRRDSGTGMGTFGSPFQTPEKKPTIVNRHTPSMYATYHDASTLHSPEDQQPIPQTLTPARYDPKANLAPSAAATLASSRLSKAHQGLPSQQQSKPTIPARPEARQQMRPETQYSEFNFDHGLDHDDEPESPIGSPPREAYKSQAVSNPYTQPRANPTSTFDSMIPAAPSSQFDKSKQDKHATNATTFTTMLKNVGFPDPGDQLGKGVPKVPKLDMSKVNGKQAWM</sequence>
<feature type="compositionally biased region" description="Low complexity" evidence="1">
    <location>
        <begin position="183"/>
        <end position="198"/>
    </location>
</feature>
<proteinExistence type="predicted"/>
<gene>
    <name evidence="2" type="ORF">LTR05_000555</name>
</gene>
<name>A0AAN7T5F0_9EURO</name>
<feature type="region of interest" description="Disordered" evidence="1">
    <location>
        <begin position="100"/>
        <end position="142"/>
    </location>
</feature>
<accession>A0AAN7T5F0</accession>
<protein>
    <submittedName>
        <fullName evidence="2">Uncharacterized protein</fullName>
    </submittedName>
</protein>